<proteinExistence type="predicted"/>
<dbReference type="EMBL" id="CM047903">
    <property type="protein sequence ID" value="KAJ0093893.1"/>
    <property type="molecule type" value="Genomic_DNA"/>
</dbReference>
<accession>A0ACC1B505</accession>
<dbReference type="Proteomes" id="UP001164250">
    <property type="component" value="Chromosome 7"/>
</dbReference>
<reference evidence="2" key="1">
    <citation type="journal article" date="2023" name="G3 (Bethesda)">
        <title>Genome assembly and association tests identify interacting loci associated with vigor, precocity, and sex in interspecific pistachio rootstocks.</title>
        <authorList>
            <person name="Palmer W."/>
            <person name="Jacygrad E."/>
            <person name="Sagayaradj S."/>
            <person name="Cavanaugh K."/>
            <person name="Han R."/>
            <person name="Bertier L."/>
            <person name="Beede B."/>
            <person name="Kafkas S."/>
            <person name="Golino D."/>
            <person name="Preece J."/>
            <person name="Michelmore R."/>
        </authorList>
    </citation>
    <scope>NUCLEOTIDE SEQUENCE [LARGE SCALE GENOMIC DNA]</scope>
</reference>
<gene>
    <name evidence="1" type="ORF">Patl1_26220</name>
</gene>
<comment type="caution">
    <text evidence="1">The sequence shown here is derived from an EMBL/GenBank/DDBJ whole genome shotgun (WGS) entry which is preliminary data.</text>
</comment>
<evidence type="ECO:0000313" key="2">
    <source>
        <dbReference type="Proteomes" id="UP001164250"/>
    </source>
</evidence>
<evidence type="ECO:0000313" key="1">
    <source>
        <dbReference type="EMBL" id="KAJ0093893.1"/>
    </source>
</evidence>
<organism evidence="1 2">
    <name type="scientific">Pistacia atlantica</name>
    <dbReference type="NCBI Taxonomy" id="434234"/>
    <lineage>
        <taxon>Eukaryota</taxon>
        <taxon>Viridiplantae</taxon>
        <taxon>Streptophyta</taxon>
        <taxon>Embryophyta</taxon>
        <taxon>Tracheophyta</taxon>
        <taxon>Spermatophyta</taxon>
        <taxon>Magnoliopsida</taxon>
        <taxon>eudicotyledons</taxon>
        <taxon>Gunneridae</taxon>
        <taxon>Pentapetalae</taxon>
        <taxon>rosids</taxon>
        <taxon>malvids</taxon>
        <taxon>Sapindales</taxon>
        <taxon>Anacardiaceae</taxon>
        <taxon>Pistacia</taxon>
    </lineage>
</organism>
<sequence length="379" mass="42598">MGADEHIVMVPLMAHGHLIPFLALARQIQQRTGFIITIANTRLNIQYLKSTISTDSNPKLRLVELPYSSSDHGLPSNTENTENLPFDLIGTFYASSKSLSTPVHKLIIDIKEKEGKPPLCMITDVFFGWAVDVARSAGTINVTFSTSGGYGTLAYMSLWLNLPHRKTDSDEFCIPGFPDRCRLHITQLHRFLRMADGSDEWSRFMQPQLSQSLGSYGMLCNTVEEIEPQAVEWLRNYTKLPVWTIGKIPGVSPQMCVEWLDLQDPDSVLYISFGSQNTISPSQMMELAIGLEGSEKHFIWVIRPPVGFDLRGKEVKRVIELVLSNTGQGEEIRRNAAKIREQMRASVKEEGEEKGSSAKALDEFLRNILSRRQVQQSIG</sequence>
<name>A0ACC1B505_9ROSI</name>
<keyword evidence="2" id="KW-1185">Reference proteome</keyword>
<protein>
    <submittedName>
        <fullName evidence="1">Uncharacterized protein</fullName>
    </submittedName>
</protein>